<dbReference type="Proteomes" id="UP001060085">
    <property type="component" value="Linkage Group LG04"/>
</dbReference>
<keyword evidence="2" id="KW-1185">Reference proteome</keyword>
<organism evidence="1 2">
    <name type="scientific">Catharanthus roseus</name>
    <name type="common">Madagascar periwinkle</name>
    <name type="synonym">Vinca rosea</name>
    <dbReference type="NCBI Taxonomy" id="4058"/>
    <lineage>
        <taxon>Eukaryota</taxon>
        <taxon>Viridiplantae</taxon>
        <taxon>Streptophyta</taxon>
        <taxon>Embryophyta</taxon>
        <taxon>Tracheophyta</taxon>
        <taxon>Spermatophyta</taxon>
        <taxon>Magnoliopsida</taxon>
        <taxon>eudicotyledons</taxon>
        <taxon>Gunneridae</taxon>
        <taxon>Pentapetalae</taxon>
        <taxon>asterids</taxon>
        <taxon>lamiids</taxon>
        <taxon>Gentianales</taxon>
        <taxon>Apocynaceae</taxon>
        <taxon>Rauvolfioideae</taxon>
        <taxon>Vinceae</taxon>
        <taxon>Catharanthinae</taxon>
        <taxon>Catharanthus</taxon>
    </lineage>
</organism>
<sequence length="203" mass="23971">MLRRDEANSGGRVVANRSEPRRVADDRKTAAADECGFKSLRNGSLTKRRRLLSFSLTFRLSHSYSTMATGHARSGRKPRKQKQERERRAKDAQKHGVEKGKRRVEERLRRIRDDDGEEEEERKRKRCSIIGQERIKKHMIMEHARDAYGPYFTGTTKKTWTFTRMVTHNELVRKILKHQGMDPNLWRVRMTMRVPSFYEVSNV</sequence>
<proteinExistence type="predicted"/>
<dbReference type="EMBL" id="CM044704">
    <property type="protein sequence ID" value="KAI5668287.1"/>
    <property type="molecule type" value="Genomic_DNA"/>
</dbReference>
<evidence type="ECO:0000313" key="2">
    <source>
        <dbReference type="Proteomes" id="UP001060085"/>
    </source>
</evidence>
<name>A0ACC0B6T9_CATRO</name>
<gene>
    <name evidence="1" type="ORF">M9H77_18140</name>
</gene>
<accession>A0ACC0B6T9</accession>
<comment type="caution">
    <text evidence="1">The sequence shown here is derived from an EMBL/GenBank/DDBJ whole genome shotgun (WGS) entry which is preliminary data.</text>
</comment>
<reference evidence="2" key="1">
    <citation type="journal article" date="2023" name="Nat. Plants">
        <title>Single-cell RNA sequencing provides a high-resolution roadmap for understanding the multicellular compartmentation of specialized metabolism.</title>
        <authorList>
            <person name="Sun S."/>
            <person name="Shen X."/>
            <person name="Li Y."/>
            <person name="Li Y."/>
            <person name="Wang S."/>
            <person name="Li R."/>
            <person name="Zhang H."/>
            <person name="Shen G."/>
            <person name="Guo B."/>
            <person name="Wei J."/>
            <person name="Xu J."/>
            <person name="St-Pierre B."/>
            <person name="Chen S."/>
            <person name="Sun C."/>
        </authorList>
    </citation>
    <scope>NUCLEOTIDE SEQUENCE [LARGE SCALE GENOMIC DNA]</scope>
</reference>
<protein>
    <submittedName>
        <fullName evidence="1">Uncharacterized protein</fullName>
    </submittedName>
</protein>
<evidence type="ECO:0000313" key="1">
    <source>
        <dbReference type="EMBL" id="KAI5668287.1"/>
    </source>
</evidence>